<sequence length="77" mass="8268">MAASSGKTASMDSRRSRSSAGRPHRGPRASAMERRPACDGSLLASSLKGMVVLRSARAVTSPTFARTMTMRQYSAHR</sequence>
<dbReference type="AlphaFoldDB" id="A0AAW2EMW2"/>
<gene>
    <name evidence="2" type="ORF">PUN28_018360</name>
</gene>
<accession>A0AAW2EMW2</accession>
<dbReference type="EMBL" id="JADYXP020000022">
    <property type="protein sequence ID" value="KAL0103002.1"/>
    <property type="molecule type" value="Genomic_DNA"/>
</dbReference>
<comment type="caution">
    <text evidence="2">The sequence shown here is derived from an EMBL/GenBank/DDBJ whole genome shotgun (WGS) entry which is preliminary data.</text>
</comment>
<organism evidence="2 3">
    <name type="scientific">Cardiocondyla obscurior</name>
    <dbReference type="NCBI Taxonomy" id="286306"/>
    <lineage>
        <taxon>Eukaryota</taxon>
        <taxon>Metazoa</taxon>
        <taxon>Ecdysozoa</taxon>
        <taxon>Arthropoda</taxon>
        <taxon>Hexapoda</taxon>
        <taxon>Insecta</taxon>
        <taxon>Pterygota</taxon>
        <taxon>Neoptera</taxon>
        <taxon>Endopterygota</taxon>
        <taxon>Hymenoptera</taxon>
        <taxon>Apocrita</taxon>
        <taxon>Aculeata</taxon>
        <taxon>Formicoidea</taxon>
        <taxon>Formicidae</taxon>
        <taxon>Myrmicinae</taxon>
        <taxon>Cardiocondyla</taxon>
    </lineage>
</organism>
<proteinExistence type="predicted"/>
<evidence type="ECO:0000313" key="3">
    <source>
        <dbReference type="Proteomes" id="UP001430953"/>
    </source>
</evidence>
<feature type="region of interest" description="Disordered" evidence="1">
    <location>
        <begin position="1"/>
        <end position="37"/>
    </location>
</feature>
<evidence type="ECO:0000313" key="2">
    <source>
        <dbReference type="EMBL" id="KAL0103002.1"/>
    </source>
</evidence>
<keyword evidence="3" id="KW-1185">Reference proteome</keyword>
<evidence type="ECO:0000256" key="1">
    <source>
        <dbReference type="SAM" id="MobiDB-lite"/>
    </source>
</evidence>
<feature type="compositionally biased region" description="Polar residues" evidence="1">
    <location>
        <begin position="1"/>
        <end position="11"/>
    </location>
</feature>
<reference evidence="2 3" key="1">
    <citation type="submission" date="2023-03" db="EMBL/GenBank/DDBJ databases">
        <title>High recombination rates correlate with genetic variation in Cardiocondyla obscurior ants.</title>
        <authorList>
            <person name="Errbii M."/>
        </authorList>
    </citation>
    <scope>NUCLEOTIDE SEQUENCE [LARGE SCALE GENOMIC DNA]</scope>
    <source>
        <strain evidence="2">Alpha-2009</strain>
        <tissue evidence="2">Whole body</tissue>
    </source>
</reference>
<protein>
    <submittedName>
        <fullName evidence="2">Uncharacterized protein</fullName>
    </submittedName>
</protein>
<name>A0AAW2EMW2_9HYME</name>
<dbReference type="Proteomes" id="UP001430953">
    <property type="component" value="Unassembled WGS sequence"/>
</dbReference>